<feature type="region of interest" description="Disordered" evidence="1">
    <location>
        <begin position="627"/>
        <end position="653"/>
    </location>
</feature>
<name>A0A8J4TBU3_9TREM</name>
<gene>
    <name evidence="2" type="ORF">PHET_04544</name>
</gene>
<protein>
    <submittedName>
        <fullName evidence="2">Uncharacterized protein</fullName>
    </submittedName>
</protein>
<evidence type="ECO:0000313" key="2">
    <source>
        <dbReference type="EMBL" id="KAF5401809.1"/>
    </source>
</evidence>
<sequence>PALQGWAFRSTFNSEAVSTHEEPTTNSPLPLSHFGSVFDCQSSQRVVAAVDKILDEMKLHTSYRKYSSQQPTMSELQLSQMDRLRERTTLRSLPSHRKNRSYLTSAKFGRQKSRVQKIIDEFLQSARARGLYDRSVSSDQGPSHTTSVCCSEQVVTTDAFVNYTPTSSSERAQQTSTCWHSPDINLNLPLYSPEIMRSWEHNYEQKSCQMNQSASPDLFEQDDQGGHEFDPNSRAPTVTDGQLPNGYHLSELWRDKQSVSTTAFYCTTQPSARIYPRWSDSKNQPVRPTPRWLPMQNCELDDQLCSTNVMNWKALRPSQFSSPDLDIRTHSYQPSYKWTQNQTLDHFNQSQPCGYQQRPWGPNRYEPFGVYVVRNYATESGSNYAHSLFNHEEDRSTAIQSSSRNPLLFKKADVGTPWGTQLHCVCCRFNGRSQGKPYQEVAEGPSHTFSSNEGNAHQYYHDLRIRNTSTCDVGCQYQPIHYWSNHADKTPTIWSSNLDPPSGHTTEKRFHPRDILTVSSELNRNNSSPMHATRCSSSPRSERPSSCFAGQTDSTVAQLTTVVEDALQDRRISNHNAARNCKQALKRKFNEHTRPNYSIQRLGMQINGSDRGGLEKVQNELQTASAFYATPKDRAPRPRSNSPPEPRGLTTSTTHHCIGTAQQSFFLGALATSTPCVKQTFTNQDNSDCVDRHDGSFDRATVKRSGEWCCGEHVDSDQATLKRTKSNKTEYSLSGDQFQEKYCMRVEE</sequence>
<feature type="non-terminal residue" evidence="2">
    <location>
        <position position="1"/>
    </location>
</feature>
<organism evidence="2 3">
    <name type="scientific">Paragonimus heterotremus</name>
    <dbReference type="NCBI Taxonomy" id="100268"/>
    <lineage>
        <taxon>Eukaryota</taxon>
        <taxon>Metazoa</taxon>
        <taxon>Spiralia</taxon>
        <taxon>Lophotrochozoa</taxon>
        <taxon>Platyhelminthes</taxon>
        <taxon>Trematoda</taxon>
        <taxon>Digenea</taxon>
        <taxon>Plagiorchiida</taxon>
        <taxon>Troglotremata</taxon>
        <taxon>Troglotrematidae</taxon>
        <taxon>Paragonimus</taxon>
    </lineage>
</organism>
<dbReference type="AlphaFoldDB" id="A0A8J4TBU3"/>
<feature type="compositionally biased region" description="Low complexity" evidence="1">
    <location>
        <begin position="534"/>
        <end position="547"/>
    </location>
</feature>
<feature type="region of interest" description="Disordered" evidence="1">
    <location>
        <begin position="520"/>
        <end position="552"/>
    </location>
</feature>
<feature type="region of interest" description="Disordered" evidence="1">
    <location>
        <begin position="210"/>
        <end position="240"/>
    </location>
</feature>
<dbReference type="EMBL" id="LUCH01002222">
    <property type="protein sequence ID" value="KAF5401809.1"/>
    <property type="molecule type" value="Genomic_DNA"/>
</dbReference>
<accession>A0A8J4TBU3</accession>
<keyword evidence="3" id="KW-1185">Reference proteome</keyword>
<evidence type="ECO:0000256" key="1">
    <source>
        <dbReference type="SAM" id="MobiDB-lite"/>
    </source>
</evidence>
<dbReference type="OrthoDB" id="6246654at2759"/>
<reference evidence="2" key="1">
    <citation type="submission" date="2019-05" db="EMBL/GenBank/DDBJ databases">
        <title>Annotation for the trematode Paragonimus heterotremus.</title>
        <authorList>
            <person name="Choi Y.-J."/>
        </authorList>
    </citation>
    <scope>NUCLEOTIDE SEQUENCE</scope>
    <source>
        <strain evidence="2">LC</strain>
    </source>
</reference>
<proteinExistence type="predicted"/>
<feature type="compositionally biased region" description="Polar residues" evidence="1">
    <location>
        <begin position="520"/>
        <end position="530"/>
    </location>
</feature>
<dbReference type="Proteomes" id="UP000748531">
    <property type="component" value="Unassembled WGS sequence"/>
</dbReference>
<comment type="caution">
    <text evidence="2">The sequence shown here is derived from an EMBL/GenBank/DDBJ whole genome shotgun (WGS) entry which is preliminary data.</text>
</comment>
<evidence type="ECO:0000313" key="3">
    <source>
        <dbReference type="Proteomes" id="UP000748531"/>
    </source>
</evidence>